<protein>
    <submittedName>
        <fullName evidence="4">Zinc-ribbon domain-containing protein</fullName>
    </submittedName>
</protein>
<gene>
    <name evidence="4" type="ORF">H7U36_06900</name>
</gene>
<keyword evidence="2" id="KW-1133">Transmembrane helix</keyword>
<dbReference type="Pfam" id="PF13240">
    <property type="entry name" value="Zn_Ribbon_1"/>
    <property type="match status" value="1"/>
</dbReference>
<evidence type="ECO:0000313" key="4">
    <source>
        <dbReference type="EMBL" id="MBM6737837.1"/>
    </source>
</evidence>
<sequence length="310" mass="34865">MKCNNCGYDLPDDAVFCDQCGSRVTNPSNTEAPKKSKNKNFIIAFALMIIAAVGIGLTVRYISNSSSVQEPSSQTDTVSTEGKTASSKSSDSTGTDTNTDISTDTATDSSDFKTNTYFDTPFIIDENASADYTKILDPSCYEFYSSDIPEFSFWYPTDFFNHVIYDTDTATVSYGTNAERVAFSADDGAQLIFHAVRRTDSMTLKEMSNYVYTTEMGMLTSGETILNAMKDDYGKIIVTGYTDSSFGYTVYSLNKIRSDYVLQMHLVFPAYTDEEDRMQKWYLTECFYRMCGFSDADPWRSYTEYVRENS</sequence>
<evidence type="ECO:0000256" key="1">
    <source>
        <dbReference type="SAM" id="MobiDB-lite"/>
    </source>
</evidence>
<feature type="domain" description="Zinc-ribbon" evidence="3">
    <location>
        <begin position="2"/>
        <end position="23"/>
    </location>
</feature>
<feature type="region of interest" description="Disordered" evidence="1">
    <location>
        <begin position="66"/>
        <end position="106"/>
    </location>
</feature>
<evidence type="ECO:0000256" key="2">
    <source>
        <dbReference type="SAM" id="Phobius"/>
    </source>
</evidence>
<evidence type="ECO:0000313" key="5">
    <source>
        <dbReference type="Proteomes" id="UP000716906"/>
    </source>
</evidence>
<dbReference type="Proteomes" id="UP000716906">
    <property type="component" value="Unassembled WGS sequence"/>
</dbReference>
<keyword evidence="5" id="KW-1185">Reference proteome</keyword>
<dbReference type="EMBL" id="JACLYY010000005">
    <property type="protein sequence ID" value="MBM6737837.1"/>
    <property type="molecule type" value="Genomic_DNA"/>
</dbReference>
<reference evidence="4 5" key="1">
    <citation type="journal article" date="2021" name="Sci. Rep.">
        <title>The distribution of antibiotic resistance genes in chicken gut microbiota commensals.</title>
        <authorList>
            <person name="Juricova H."/>
            <person name="Matiasovicova J."/>
            <person name="Kubasova T."/>
            <person name="Cejkova D."/>
            <person name="Rychlik I."/>
        </authorList>
    </citation>
    <scope>NUCLEOTIDE SEQUENCE [LARGE SCALE GENOMIC DNA]</scope>
    <source>
        <strain evidence="4 5">An773</strain>
    </source>
</reference>
<dbReference type="InterPro" id="IPR026870">
    <property type="entry name" value="Zinc_ribbon_dom"/>
</dbReference>
<feature type="transmembrane region" description="Helical" evidence="2">
    <location>
        <begin position="41"/>
        <end position="62"/>
    </location>
</feature>
<comment type="caution">
    <text evidence="4">The sequence shown here is derived from an EMBL/GenBank/DDBJ whole genome shotgun (WGS) entry which is preliminary data.</text>
</comment>
<keyword evidence="2" id="KW-0812">Transmembrane</keyword>
<feature type="compositionally biased region" description="Low complexity" evidence="1">
    <location>
        <begin position="84"/>
        <end position="106"/>
    </location>
</feature>
<keyword evidence="2" id="KW-0472">Membrane</keyword>
<proteinExistence type="predicted"/>
<organism evidence="4 5">
    <name type="scientific">Faecalicatena fissicatena</name>
    <dbReference type="NCBI Taxonomy" id="290055"/>
    <lineage>
        <taxon>Bacteria</taxon>
        <taxon>Bacillati</taxon>
        <taxon>Bacillota</taxon>
        <taxon>Clostridia</taxon>
        <taxon>Lachnospirales</taxon>
        <taxon>Lachnospiraceae</taxon>
        <taxon>Faecalicatena</taxon>
    </lineage>
</organism>
<evidence type="ECO:0000259" key="3">
    <source>
        <dbReference type="Pfam" id="PF13240"/>
    </source>
</evidence>
<feature type="compositionally biased region" description="Polar residues" evidence="1">
    <location>
        <begin position="74"/>
        <end position="83"/>
    </location>
</feature>
<dbReference type="RefSeq" id="WP_205155901.1">
    <property type="nucleotide sequence ID" value="NZ_JACLYY010000005.1"/>
</dbReference>
<accession>A0ABS2E8C9</accession>
<name>A0ABS2E8C9_9FIRM</name>